<comment type="caution">
    <text evidence="2">The sequence shown here is derived from an EMBL/GenBank/DDBJ whole genome shotgun (WGS) entry which is preliminary data.</text>
</comment>
<keyword evidence="1" id="KW-1133">Transmembrane helix</keyword>
<accession>A0A2J0LI53</accession>
<dbReference type="GO" id="GO:0016740">
    <property type="term" value="F:transferase activity"/>
    <property type="evidence" value="ECO:0007669"/>
    <property type="project" value="UniProtKB-KW"/>
</dbReference>
<dbReference type="Gene3D" id="3.40.50.2000">
    <property type="entry name" value="Glycogen Phosphorylase B"/>
    <property type="match status" value="1"/>
</dbReference>
<feature type="transmembrane region" description="Helical" evidence="1">
    <location>
        <begin position="6"/>
        <end position="24"/>
    </location>
</feature>
<dbReference type="AlphaFoldDB" id="A0A2J0LI53"/>
<name>A0A2J0LI53_9BACT</name>
<protein>
    <submittedName>
        <fullName evidence="2">ADP-heptose--LPS heptosyltransferase</fullName>
    </submittedName>
</protein>
<keyword evidence="1" id="KW-0472">Membrane</keyword>
<dbReference type="Proteomes" id="UP000231267">
    <property type="component" value="Unassembled WGS sequence"/>
</dbReference>
<sequence>MKTDRILIINPFGIGDVIFTTPLIRHLRKQFPDSYIG</sequence>
<organism evidence="2 3">
    <name type="scientific">Candidatus Taenaricola geysiri</name>
    <dbReference type="NCBI Taxonomy" id="1974752"/>
    <lineage>
        <taxon>Bacteria</taxon>
        <taxon>Pseudomonadati</taxon>
        <taxon>Candidatus Omnitrophota</taxon>
        <taxon>Candidatus Taenaricola</taxon>
    </lineage>
</organism>
<keyword evidence="1" id="KW-0812">Transmembrane</keyword>
<reference evidence="2 3" key="1">
    <citation type="submission" date="2017-09" db="EMBL/GenBank/DDBJ databases">
        <title>Depth-based differentiation of microbial function through sediment-hosted aquifers and enrichment of novel symbionts in the deep terrestrial subsurface.</title>
        <authorList>
            <person name="Probst A.J."/>
            <person name="Ladd B."/>
            <person name="Jarett J.K."/>
            <person name="Geller-Mcgrath D.E."/>
            <person name="Sieber C.M."/>
            <person name="Emerson J.B."/>
            <person name="Anantharaman K."/>
            <person name="Thomas B.C."/>
            <person name="Malmstrom R."/>
            <person name="Stieglmeier M."/>
            <person name="Klingl A."/>
            <person name="Woyke T."/>
            <person name="Ryan C.M."/>
            <person name="Banfield J.F."/>
        </authorList>
    </citation>
    <scope>NUCLEOTIDE SEQUENCE [LARGE SCALE GENOMIC DNA]</scope>
    <source>
        <strain evidence="2">CG12_big_fil_rev_8_21_14_0_65_43_15</strain>
    </source>
</reference>
<evidence type="ECO:0000313" key="3">
    <source>
        <dbReference type="Proteomes" id="UP000231267"/>
    </source>
</evidence>
<evidence type="ECO:0000313" key="2">
    <source>
        <dbReference type="EMBL" id="PIW66879.1"/>
    </source>
</evidence>
<feature type="non-terminal residue" evidence="2">
    <location>
        <position position="37"/>
    </location>
</feature>
<dbReference type="EMBL" id="PFGP01000022">
    <property type="protein sequence ID" value="PIW66879.1"/>
    <property type="molecule type" value="Genomic_DNA"/>
</dbReference>
<dbReference type="SUPFAM" id="SSF53756">
    <property type="entry name" value="UDP-Glycosyltransferase/glycogen phosphorylase"/>
    <property type="match status" value="1"/>
</dbReference>
<proteinExistence type="predicted"/>
<evidence type="ECO:0000256" key="1">
    <source>
        <dbReference type="SAM" id="Phobius"/>
    </source>
</evidence>
<keyword evidence="2" id="KW-0808">Transferase</keyword>
<gene>
    <name evidence="2" type="ORF">COW11_01050</name>
</gene>